<evidence type="ECO:0000313" key="3">
    <source>
        <dbReference type="EMBL" id="RRT60541.1"/>
    </source>
</evidence>
<name>A0A426Z9A7_ENSVE</name>
<dbReference type="Proteomes" id="UP000287651">
    <property type="component" value="Unassembled WGS sequence"/>
</dbReference>
<feature type="region of interest" description="Disordered" evidence="1">
    <location>
        <begin position="1"/>
        <end position="42"/>
    </location>
</feature>
<dbReference type="SUPFAM" id="SSF55008">
    <property type="entry name" value="HMA, heavy metal-associated domain"/>
    <property type="match status" value="1"/>
</dbReference>
<feature type="domain" description="HMA" evidence="2">
    <location>
        <begin position="43"/>
        <end position="121"/>
    </location>
</feature>
<dbReference type="InterPro" id="IPR044258">
    <property type="entry name" value="HIPP09-like"/>
</dbReference>
<feature type="region of interest" description="Disordered" evidence="1">
    <location>
        <begin position="222"/>
        <end position="271"/>
    </location>
</feature>
<feature type="compositionally biased region" description="Low complexity" evidence="1">
    <location>
        <begin position="249"/>
        <end position="263"/>
    </location>
</feature>
<feature type="compositionally biased region" description="Pro residues" evidence="1">
    <location>
        <begin position="228"/>
        <end position="248"/>
    </location>
</feature>
<dbReference type="Pfam" id="PF00403">
    <property type="entry name" value="HMA"/>
    <property type="match status" value="1"/>
</dbReference>
<protein>
    <recommendedName>
        <fullName evidence="2">HMA domain-containing protein</fullName>
    </recommendedName>
</protein>
<feature type="region of interest" description="Disordered" evidence="1">
    <location>
        <begin position="121"/>
        <end position="208"/>
    </location>
</feature>
<dbReference type="CDD" id="cd00371">
    <property type="entry name" value="HMA"/>
    <property type="match status" value="1"/>
</dbReference>
<dbReference type="InterPro" id="IPR006121">
    <property type="entry name" value="HMA_dom"/>
</dbReference>
<gene>
    <name evidence="3" type="ORF">B296_00027933</name>
</gene>
<feature type="region of interest" description="Disordered" evidence="1">
    <location>
        <begin position="373"/>
        <end position="393"/>
    </location>
</feature>
<reference evidence="3 4" key="1">
    <citation type="journal article" date="2014" name="Agronomy (Basel)">
        <title>A Draft Genome Sequence for Ensete ventricosum, the Drought-Tolerant Tree Against Hunger.</title>
        <authorList>
            <person name="Harrison J."/>
            <person name="Moore K.A."/>
            <person name="Paszkiewicz K."/>
            <person name="Jones T."/>
            <person name="Grant M."/>
            <person name="Ambacheew D."/>
            <person name="Muzemil S."/>
            <person name="Studholme D.J."/>
        </authorList>
    </citation>
    <scope>NUCLEOTIDE SEQUENCE [LARGE SCALE GENOMIC DNA]</scope>
</reference>
<proteinExistence type="predicted"/>
<accession>A0A426Z9A7</accession>
<dbReference type="PANTHER" id="PTHR47066">
    <property type="entry name" value="HEAVY METAL-ASSOCIATED ISOPRENYLATED PLANT PROTEIN 9"/>
    <property type="match status" value="1"/>
</dbReference>
<feature type="non-terminal residue" evidence="3">
    <location>
        <position position="1"/>
    </location>
</feature>
<dbReference type="PANTHER" id="PTHR47066:SF1">
    <property type="entry name" value="HEAVY METAL-ASSOCIATED ISOPRENYLATED PLANT PROTEIN 9"/>
    <property type="match status" value="1"/>
</dbReference>
<dbReference type="Gene3D" id="3.30.70.100">
    <property type="match status" value="1"/>
</dbReference>
<feature type="compositionally biased region" description="Basic and acidic residues" evidence="1">
    <location>
        <begin position="15"/>
        <end position="37"/>
    </location>
</feature>
<dbReference type="AlphaFoldDB" id="A0A426Z9A7"/>
<evidence type="ECO:0000259" key="2">
    <source>
        <dbReference type="PROSITE" id="PS50846"/>
    </source>
</evidence>
<dbReference type="EMBL" id="AMZH03007743">
    <property type="protein sequence ID" value="RRT60541.1"/>
    <property type="molecule type" value="Genomic_DNA"/>
</dbReference>
<dbReference type="PROSITE" id="PS50846">
    <property type="entry name" value="HMA_2"/>
    <property type="match status" value="1"/>
</dbReference>
<dbReference type="InterPro" id="IPR036163">
    <property type="entry name" value="HMA_dom_sf"/>
</dbReference>
<evidence type="ECO:0000313" key="4">
    <source>
        <dbReference type="Proteomes" id="UP000287651"/>
    </source>
</evidence>
<sequence length="393" mass="42956">EEAKADPKPEEDDQQKDKKEKQEETKKEEVAEKKAAEAKPSPPSAIVLSLDLHCVGCARKIEKLILKCRGVTHSLAHSHFGELDRVQTVETDFGAGKITVTGTMKAETLVEHIHRRTLKFASIVSQPPKEEEKKQEDEKKAEEKPAEEKKEESTQKKEEQKANSEEEKTEGNKEGGDIGGSKEEKGGEKRRGRASPHLPPSSPPTCRLPSIAIATTLSLGHLTHRPSLPSPAFPPPPLLHRAPSPSPPSFAASTSAAAPSPFSNRHPTHSHNHRWALLTLMPQPPSSPSAASSFVGHRSSSPLFYHRRPSLPSPTATAATLLQQPSPLPSLPLLLPLPRPIRDLRLQLPAVPPLFLAAVVYSQLQPTATLLRQPPSPSSLLNDNRSRPRSLLY</sequence>
<comment type="caution">
    <text evidence="3">The sequence shown here is derived from an EMBL/GenBank/DDBJ whole genome shotgun (WGS) entry which is preliminary data.</text>
</comment>
<feature type="compositionally biased region" description="Basic and acidic residues" evidence="1">
    <location>
        <begin position="128"/>
        <end position="189"/>
    </location>
</feature>
<organism evidence="3 4">
    <name type="scientific">Ensete ventricosum</name>
    <name type="common">Abyssinian banana</name>
    <name type="synonym">Musa ensete</name>
    <dbReference type="NCBI Taxonomy" id="4639"/>
    <lineage>
        <taxon>Eukaryota</taxon>
        <taxon>Viridiplantae</taxon>
        <taxon>Streptophyta</taxon>
        <taxon>Embryophyta</taxon>
        <taxon>Tracheophyta</taxon>
        <taxon>Spermatophyta</taxon>
        <taxon>Magnoliopsida</taxon>
        <taxon>Liliopsida</taxon>
        <taxon>Zingiberales</taxon>
        <taxon>Musaceae</taxon>
        <taxon>Ensete</taxon>
    </lineage>
</organism>
<evidence type="ECO:0000256" key="1">
    <source>
        <dbReference type="SAM" id="MobiDB-lite"/>
    </source>
</evidence>
<dbReference type="GO" id="GO:0046872">
    <property type="term" value="F:metal ion binding"/>
    <property type="evidence" value="ECO:0007669"/>
    <property type="project" value="InterPro"/>
</dbReference>